<organism evidence="11 12">
    <name type="scientific">Afipia broomeae ATCC 49717</name>
    <dbReference type="NCBI Taxonomy" id="883078"/>
    <lineage>
        <taxon>Bacteria</taxon>
        <taxon>Pseudomonadati</taxon>
        <taxon>Pseudomonadota</taxon>
        <taxon>Alphaproteobacteria</taxon>
        <taxon>Hyphomicrobiales</taxon>
        <taxon>Nitrobacteraceae</taxon>
        <taxon>Afipia</taxon>
    </lineage>
</organism>
<dbReference type="InterPro" id="IPR058624">
    <property type="entry name" value="MdtA-like_HH"/>
</dbReference>
<evidence type="ECO:0000259" key="10">
    <source>
        <dbReference type="Pfam" id="PF25989"/>
    </source>
</evidence>
<evidence type="ECO:0000256" key="3">
    <source>
        <dbReference type="ARBA" id="ARBA00022475"/>
    </source>
</evidence>
<evidence type="ECO:0000256" key="1">
    <source>
        <dbReference type="ARBA" id="ARBA00004236"/>
    </source>
</evidence>
<evidence type="ECO:0000313" key="11">
    <source>
        <dbReference type="EMBL" id="EKS41823.1"/>
    </source>
</evidence>
<dbReference type="eggNOG" id="COG0845">
    <property type="taxonomic scope" value="Bacteria"/>
</dbReference>
<dbReference type="Gene3D" id="2.40.420.20">
    <property type="match status" value="1"/>
</dbReference>
<dbReference type="NCBIfam" id="TIGR01730">
    <property type="entry name" value="RND_mfp"/>
    <property type="match status" value="1"/>
</dbReference>
<proteinExistence type="inferred from homology"/>
<comment type="similarity">
    <text evidence="2">Belongs to the membrane fusion protein (MFP) (TC 8.A.1) family.</text>
</comment>
<dbReference type="GO" id="GO:0015562">
    <property type="term" value="F:efflux transmembrane transporter activity"/>
    <property type="evidence" value="ECO:0007669"/>
    <property type="project" value="TreeGrafter"/>
</dbReference>
<dbReference type="InterPro" id="IPR058625">
    <property type="entry name" value="MdtA-like_BSH"/>
</dbReference>
<gene>
    <name evidence="11" type="ORF">HMPREF9695_00915</name>
</gene>
<feature type="domain" description="YknX-like C-terminal permuted SH3-like" evidence="10">
    <location>
        <begin position="316"/>
        <end position="383"/>
    </location>
</feature>
<evidence type="ECO:0000256" key="4">
    <source>
        <dbReference type="ARBA" id="ARBA00022519"/>
    </source>
</evidence>
<keyword evidence="3" id="KW-1003">Cell membrane</keyword>
<dbReference type="InterPro" id="IPR058637">
    <property type="entry name" value="YknX-like_C"/>
</dbReference>
<dbReference type="GO" id="GO:1990281">
    <property type="term" value="C:efflux pump complex"/>
    <property type="evidence" value="ECO:0007669"/>
    <property type="project" value="TreeGrafter"/>
</dbReference>
<feature type="domain" description="Multidrug resistance protein MdtA-like alpha-helical hairpin" evidence="7">
    <location>
        <begin position="124"/>
        <end position="191"/>
    </location>
</feature>
<dbReference type="Pfam" id="PF25917">
    <property type="entry name" value="BSH_RND"/>
    <property type="match status" value="1"/>
</dbReference>
<feature type="domain" description="Multidrug resistance protein MdtA-like barrel-sandwich hybrid" evidence="8">
    <location>
        <begin position="83"/>
        <end position="223"/>
    </location>
</feature>
<evidence type="ECO:0000256" key="5">
    <source>
        <dbReference type="ARBA" id="ARBA00023136"/>
    </source>
</evidence>
<feature type="domain" description="Multidrug resistance protein MdtA-like beta-barrel" evidence="9">
    <location>
        <begin position="228"/>
        <end position="310"/>
    </location>
</feature>
<keyword evidence="6" id="KW-0812">Transmembrane</keyword>
<accession>K8PTZ9</accession>
<dbReference type="SUPFAM" id="SSF111369">
    <property type="entry name" value="HlyD-like secretion proteins"/>
    <property type="match status" value="1"/>
</dbReference>
<keyword evidence="6" id="KW-1133">Transmembrane helix</keyword>
<dbReference type="Pfam" id="PF25944">
    <property type="entry name" value="Beta-barrel_RND"/>
    <property type="match status" value="1"/>
</dbReference>
<dbReference type="PANTHER" id="PTHR30469">
    <property type="entry name" value="MULTIDRUG RESISTANCE PROTEIN MDTA"/>
    <property type="match status" value="1"/>
</dbReference>
<dbReference type="Pfam" id="PF25876">
    <property type="entry name" value="HH_MFP_RND"/>
    <property type="match status" value="1"/>
</dbReference>
<evidence type="ECO:0000259" key="7">
    <source>
        <dbReference type="Pfam" id="PF25876"/>
    </source>
</evidence>
<evidence type="ECO:0000313" key="12">
    <source>
        <dbReference type="Proteomes" id="UP000001096"/>
    </source>
</evidence>
<dbReference type="PATRIC" id="fig|883078.3.peg.945"/>
<dbReference type="Pfam" id="PF25989">
    <property type="entry name" value="YknX_C"/>
    <property type="match status" value="1"/>
</dbReference>
<dbReference type="HOGENOM" id="CLU_018816_2_0_5"/>
<dbReference type="PANTHER" id="PTHR30469:SF36">
    <property type="entry name" value="BLL3903 PROTEIN"/>
    <property type="match status" value="1"/>
</dbReference>
<keyword evidence="5 6" id="KW-0472">Membrane</keyword>
<dbReference type="Gene3D" id="1.10.287.470">
    <property type="entry name" value="Helix hairpin bin"/>
    <property type="match status" value="1"/>
</dbReference>
<dbReference type="Proteomes" id="UP000001096">
    <property type="component" value="Unassembled WGS sequence"/>
</dbReference>
<reference evidence="11 12" key="1">
    <citation type="submission" date="2012-04" db="EMBL/GenBank/DDBJ databases">
        <title>The Genome Sequence of Afipia broomeae ATCC 49717.</title>
        <authorList>
            <consortium name="The Broad Institute Genome Sequencing Platform"/>
            <person name="Earl A."/>
            <person name="Ward D."/>
            <person name="Feldgarden M."/>
            <person name="Gevers D."/>
            <person name="Huys G."/>
            <person name="Walker B."/>
            <person name="Young S.K."/>
            <person name="Zeng Q."/>
            <person name="Gargeya S."/>
            <person name="Fitzgerald M."/>
            <person name="Haas B."/>
            <person name="Abouelleil A."/>
            <person name="Alvarado L."/>
            <person name="Arachchi H.M."/>
            <person name="Berlin A."/>
            <person name="Chapman S.B."/>
            <person name="Goldberg J."/>
            <person name="Griggs A."/>
            <person name="Gujja S."/>
            <person name="Hansen M."/>
            <person name="Howarth C."/>
            <person name="Imamovic A."/>
            <person name="Larimer J."/>
            <person name="McCowen C."/>
            <person name="Montmayeur A."/>
            <person name="Murphy C."/>
            <person name="Neiman D."/>
            <person name="Pearson M."/>
            <person name="Priest M."/>
            <person name="Roberts A."/>
            <person name="Saif S."/>
            <person name="Shea T."/>
            <person name="Sisk P."/>
            <person name="Sykes S."/>
            <person name="Wortman J."/>
            <person name="Nusbaum C."/>
            <person name="Birren B."/>
        </authorList>
    </citation>
    <scope>NUCLEOTIDE SEQUENCE [LARGE SCALE GENOMIC DNA]</scope>
    <source>
        <strain evidence="11 12">ATCC 49717</strain>
    </source>
</reference>
<evidence type="ECO:0000259" key="9">
    <source>
        <dbReference type="Pfam" id="PF25944"/>
    </source>
</evidence>
<dbReference type="AlphaFoldDB" id="K8PTZ9"/>
<dbReference type="EMBL" id="AGWX01000001">
    <property type="protein sequence ID" value="EKS41823.1"/>
    <property type="molecule type" value="Genomic_DNA"/>
</dbReference>
<feature type="transmembrane region" description="Helical" evidence="6">
    <location>
        <begin position="20"/>
        <end position="40"/>
    </location>
</feature>
<dbReference type="InterPro" id="IPR006143">
    <property type="entry name" value="RND_pump_MFP"/>
</dbReference>
<comment type="subcellular location">
    <subcellularLocation>
        <location evidence="1">Cell membrane</location>
    </subcellularLocation>
</comment>
<evidence type="ECO:0000256" key="2">
    <source>
        <dbReference type="ARBA" id="ARBA00009477"/>
    </source>
</evidence>
<keyword evidence="4" id="KW-0997">Cell inner membrane</keyword>
<keyword evidence="12" id="KW-1185">Reference proteome</keyword>
<sequence>MIEAGWRKKQSGSDMTRRRIPVWAYVLAALLLMGGVWFGWPRQQNVNVAKPAAPPSVPVTVASVTKVDFPVYLTGLGTVQGFNTVTVRTRVDGQINQIAFKEGQFVKEGDLIAQIDPRPFQAALDQANAKKTQDEANLANAQRDLARSTKLGEFATKQTVDTQTANVEQLKAQIAADQAAIFNAQTQLDYASIRAPISGITGIRQVDVGNIVNAATQTGIVTIAQVEPISVIFTAPEEQLPDIASALRRGETKVTALTTDGRKVLSQGVLSLMNNQVDSTSGTIRLKATFDNKDHALWPGLSVSTRLLVNTIKDATVMPDDAVQHGNDGLYVYVVTDGNKAGLRKIKIGPSTDGKTLVDSGVTAGEQVVTAGQYRVQPGSALTVNVASSGQTSAKAD</sequence>
<dbReference type="Gene3D" id="2.40.50.100">
    <property type="match status" value="1"/>
</dbReference>
<comment type="caution">
    <text evidence="11">The sequence shown here is derived from an EMBL/GenBank/DDBJ whole genome shotgun (WGS) entry which is preliminary data.</text>
</comment>
<name>K8PTZ9_9BRAD</name>
<dbReference type="InterPro" id="IPR058626">
    <property type="entry name" value="MdtA-like_b-barrel"/>
</dbReference>
<dbReference type="Gene3D" id="2.40.30.170">
    <property type="match status" value="1"/>
</dbReference>
<evidence type="ECO:0000259" key="8">
    <source>
        <dbReference type="Pfam" id="PF25917"/>
    </source>
</evidence>
<evidence type="ECO:0000256" key="6">
    <source>
        <dbReference type="SAM" id="Phobius"/>
    </source>
</evidence>
<protein>
    <submittedName>
        <fullName evidence="11">Efflux transporter, RND family, MFP subunit</fullName>
    </submittedName>
</protein>